<evidence type="ECO:0000259" key="9">
    <source>
        <dbReference type="Pfam" id="PF00675"/>
    </source>
</evidence>
<dbReference type="FunFam" id="3.30.830.10:FF:000132">
    <property type="entry name" value="Protease of the insulinase family"/>
    <property type="match status" value="1"/>
</dbReference>
<feature type="domain" description="Peptidase M16 C-terminal" evidence="10">
    <location>
        <begin position="317"/>
        <end position="507"/>
    </location>
</feature>
<sequence>MAPFRPIPASALLVLALAIRHTGTRRISADAFAPKHLHGRADGCISSNRHSHPVPSLSAHRCGTEPSTKSANPDGNNATPSSIRRQMLRAMLAASAGSTLGAPPATAAAPALEAAPSPPAGFPDWSGIKVVVPPSDDRDYRVKVLSNGLRVVLCSDPSSNEAGAAMDVHVGACSDPLEIPGLAHFNEHMLFLGTKEYPNENSFEEFLSANGGSSNAYTASENTCYYFTLQAEVDQTLTEGLKRFGSFFTSPLFTAAATGRELNAIESENNKNLQTDSFRVYQINKERQNRDHPHSKFFTGNKKTLLDDTKKKGIDLRQSLIEFYETHYSADQMTLAVVGPQSLDALGRMAEEAFSGIPNRNAGAPEKEWMGVVPPYDPSNSVIPSFGNVVKIVPVQDLRQLSISWPITYRDEQERQDALLTKQGQYVGHILGHEGPGSLLSYLKGKGWVNSLSAGGGEELSDFETFDVTATLTKSGLEKVDQVIESIYSTIGMVRNRAVPSYIFNEVLQLEELGWRFSSKGPVGNYVQSLSTSLQDYPPSLCVAGPRRLALRTQDASSTKLLASNAARVSFGSEAELDVTKKLASDFVDNLAVDNAMYTIISKSYKGQTNQKEKWYGTDYRVDPVALSTTLQWKNPTSVDGLGITFPRKNVFIPSEKGLKVRLPPKANAAKAPRTFEDRMEPVPPPTVIRDDGPNGRWTVYYKPDDRFGQPKAFVIFELLTKEVYSSAKAAALSSMYEVCVSDHLTEYAYDAGLAGLTYDVRVIPRGVRLTFGGYNDKLEDFAKYVSKQITADMKNILPKDEAEFDRYKDLQIRSFEGFNAKQPYAHCSYYTTLLMKPSGFEYDNQELLAATDELTLSDLKSYVSSVWSSGKGLALVQGNLDEKQAQALVSSIDKTLGFKPISVEEYPPELAPLPLPESFSSTKGTRLVISEPNAENGNAASYVSIQGLSETPKEHVLMELVGAIVGERFYDELRTRQQLGYIVSSGVRALGKTKSLGFIVQSSSAKNEKLTNEILKYLDNIRPAYLDKLNEGDFAVYVKSLIDRKTEPDKQLATETTRNWAEISSGRMQFDRPQKEVAALLDLTKDDLLEFWDRVYVNDGRRVLITEMVPQVGPSAVAKPPVSTGYTASKDTKTGVVLGVGDIASYRSDRSKLLS</sequence>
<dbReference type="Pfam" id="PF05193">
    <property type="entry name" value="Peptidase_M16_C"/>
    <property type="match status" value="1"/>
</dbReference>
<evidence type="ECO:0000259" key="10">
    <source>
        <dbReference type="Pfam" id="PF05193"/>
    </source>
</evidence>
<keyword evidence="4" id="KW-0378">Hydrolase</keyword>
<evidence type="ECO:0000313" key="13">
    <source>
        <dbReference type="EMBL" id="VEU37637.1"/>
    </source>
</evidence>
<dbReference type="GO" id="GO:0005739">
    <property type="term" value="C:mitochondrion"/>
    <property type="evidence" value="ECO:0007669"/>
    <property type="project" value="TreeGrafter"/>
</dbReference>
<feature type="compositionally biased region" description="Polar residues" evidence="7">
    <location>
        <begin position="65"/>
        <end position="81"/>
    </location>
</feature>
<dbReference type="GO" id="GO:0005829">
    <property type="term" value="C:cytosol"/>
    <property type="evidence" value="ECO:0007669"/>
    <property type="project" value="TreeGrafter"/>
</dbReference>
<evidence type="ECO:0000313" key="14">
    <source>
        <dbReference type="Proteomes" id="UP000291116"/>
    </source>
</evidence>
<evidence type="ECO:0000256" key="5">
    <source>
        <dbReference type="ARBA" id="ARBA00022833"/>
    </source>
</evidence>
<dbReference type="Pfam" id="PF16187">
    <property type="entry name" value="Peptidase_M16_M"/>
    <property type="match status" value="1"/>
</dbReference>
<evidence type="ECO:0000256" key="6">
    <source>
        <dbReference type="ARBA" id="ARBA00023049"/>
    </source>
</evidence>
<organism evidence="13 14">
    <name type="scientific">Pseudo-nitzschia multistriata</name>
    <dbReference type="NCBI Taxonomy" id="183589"/>
    <lineage>
        <taxon>Eukaryota</taxon>
        <taxon>Sar</taxon>
        <taxon>Stramenopiles</taxon>
        <taxon>Ochrophyta</taxon>
        <taxon>Bacillariophyta</taxon>
        <taxon>Bacillariophyceae</taxon>
        <taxon>Bacillariophycidae</taxon>
        <taxon>Bacillariales</taxon>
        <taxon>Bacillariaceae</taxon>
        <taxon>Pseudo-nitzschia</taxon>
    </lineage>
</organism>
<feature type="region of interest" description="Disordered" evidence="7">
    <location>
        <begin position="43"/>
        <end position="81"/>
    </location>
</feature>
<dbReference type="InterPro" id="IPR032632">
    <property type="entry name" value="Peptidase_M16_M"/>
</dbReference>
<dbReference type="SUPFAM" id="SSF63411">
    <property type="entry name" value="LuxS/MPP-like metallohydrolase"/>
    <property type="match status" value="4"/>
</dbReference>
<reference evidence="13 14" key="1">
    <citation type="submission" date="2019-01" db="EMBL/GenBank/DDBJ databases">
        <authorList>
            <person name="Ferrante I. M."/>
        </authorList>
    </citation>
    <scope>NUCLEOTIDE SEQUENCE [LARGE SCALE GENOMIC DNA]</scope>
    <source>
        <strain evidence="13 14">B856</strain>
    </source>
</reference>
<dbReference type="Gene3D" id="3.30.830.10">
    <property type="entry name" value="Metalloenzyme, LuxS/M16 peptidase-like"/>
    <property type="match status" value="4"/>
</dbReference>
<dbReference type="OrthoDB" id="952271at2759"/>
<accession>A0A448Z6H0</accession>
<keyword evidence="3" id="KW-0479">Metal-binding</keyword>
<dbReference type="InterPro" id="IPR011249">
    <property type="entry name" value="Metalloenz_LuxS/M16"/>
</dbReference>
<evidence type="ECO:0000256" key="8">
    <source>
        <dbReference type="SAM" id="SignalP"/>
    </source>
</evidence>
<keyword evidence="5" id="KW-0862">Zinc</keyword>
<evidence type="ECO:0000256" key="2">
    <source>
        <dbReference type="ARBA" id="ARBA00022670"/>
    </source>
</evidence>
<dbReference type="Pfam" id="PF22456">
    <property type="entry name" value="PqqF-like_C_4"/>
    <property type="match status" value="1"/>
</dbReference>
<protein>
    <recommendedName>
        <fullName evidence="15">Peptidase M16 N-terminal domain-containing protein</fullName>
    </recommendedName>
</protein>
<evidence type="ECO:0000259" key="11">
    <source>
        <dbReference type="Pfam" id="PF16187"/>
    </source>
</evidence>
<gene>
    <name evidence="13" type="ORF">PSNMU_V1.4_AUG-EV-PASAV3_0044420</name>
</gene>
<proteinExistence type="inferred from homology"/>
<keyword evidence="6" id="KW-0482">Metalloprotease</keyword>
<evidence type="ECO:0000256" key="3">
    <source>
        <dbReference type="ARBA" id="ARBA00022723"/>
    </source>
</evidence>
<dbReference type="InterPro" id="IPR011765">
    <property type="entry name" value="Pept_M16_N"/>
</dbReference>
<evidence type="ECO:0000259" key="12">
    <source>
        <dbReference type="Pfam" id="PF22456"/>
    </source>
</evidence>
<dbReference type="AlphaFoldDB" id="A0A448Z6H0"/>
<feature type="chain" id="PRO_5018970458" description="Peptidase M16 N-terminal domain-containing protein" evidence="8">
    <location>
        <begin position="25"/>
        <end position="1156"/>
    </location>
</feature>
<feature type="region of interest" description="Disordered" evidence="7">
    <location>
        <begin position="670"/>
        <end position="689"/>
    </location>
</feature>
<keyword evidence="8" id="KW-0732">Signal</keyword>
<dbReference type="Proteomes" id="UP000291116">
    <property type="component" value="Unassembled WGS sequence"/>
</dbReference>
<evidence type="ECO:0000256" key="4">
    <source>
        <dbReference type="ARBA" id="ARBA00022801"/>
    </source>
</evidence>
<dbReference type="Pfam" id="PF00675">
    <property type="entry name" value="Peptidase_M16"/>
    <property type="match status" value="1"/>
</dbReference>
<feature type="domain" description="Coenzyme PQQ synthesis protein F-like C-terminal lobe" evidence="12">
    <location>
        <begin position="961"/>
        <end position="1061"/>
    </location>
</feature>
<feature type="domain" description="Peptidase M16 middle/third" evidence="11">
    <location>
        <begin position="515"/>
        <end position="844"/>
    </location>
</feature>
<feature type="signal peptide" evidence="8">
    <location>
        <begin position="1"/>
        <end position="24"/>
    </location>
</feature>
<dbReference type="InterPro" id="IPR054734">
    <property type="entry name" value="PqqF-like_C_4"/>
</dbReference>
<keyword evidence="14" id="KW-1185">Reference proteome</keyword>
<dbReference type="GO" id="GO:0051603">
    <property type="term" value="P:proteolysis involved in protein catabolic process"/>
    <property type="evidence" value="ECO:0007669"/>
    <property type="project" value="TreeGrafter"/>
</dbReference>
<dbReference type="GO" id="GO:0004222">
    <property type="term" value="F:metalloendopeptidase activity"/>
    <property type="evidence" value="ECO:0007669"/>
    <property type="project" value="TreeGrafter"/>
</dbReference>
<feature type="domain" description="Peptidase M16 N-terminal" evidence="9">
    <location>
        <begin position="150"/>
        <end position="285"/>
    </location>
</feature>
<dbReference type="InterPro" id="IPR007863">
    <property type="entry name" value="Peptidase_M16_C"/>
</dbReference>
<name>A0A448Z6H0_9STRA</name>
<evidence type="ECO:0000256" key="1">
    <source>
        <dbReference type="ARBA" id="ARBA00007261"/>
    </source>
</evidence>
<dbReference type="PANTHER" id="PTHR43690:SF18">
    <property type="entry name" value="INSULIN-DEGRADING ENZYME-RELATED"/>
    <property type="match status" value="1"/>
</dbReference>
<dbReference type="PANTHER" id="PTHR43690">
    <property type="entry name" value="NARDILYSIN"/>
    <property type="match status" value="1"/>
</dbReference>
<dbReference type="GO" id="GO:0043171">
    <property type="term" value="P:peptide catabolic process"/>
    <property type="evidence" value="ECO:0007669"/>
    <property type="project" value="TreeGrafter"/>
</dbReference>
<evidence type="ECO:0000256" key="7">
    <source>
        <dbReference type="SAM" id="MobiDB-lite"/>
    </source>
</evidence>
<comment type="similarity">
    <text evidence="1">Belongs to the peptidase M16 family.</text>
</comment>
<dbReference type="GO" id="GO:0046872">
    <property type="term" value="F:metal ion binding"/>
    <property type="evidence" value="ECO:0007669"/>
    <property type="project" value="UniProtKB-KW"/>
</dbReference>
<evidence type="ECO:0008006" key="15">
    <source>
        <dbReference type="Google" id="ProtNLM"/>
    </source>
</evidence>
<dbReference type="EMBL" id="CAACVS010000135">
    <property type="protein sequence ID" value="VEU37637.1"/>
    <property type="molecule type" value="Genomic_DNA"/>
</dbReference>
<keyword evidence="2" id="KW-0645">Protease</keyword>
<dbReference type="InterPro" id="IPR050626">
    <property type="entry name" value="Peptidase_M16"/>
</dbReference>